<proteinExistence type="predicted"/>
<organism evidence="1 2">
    <name type="scientific">Scophthalmus maximus</name>
    <name type="common">Turbot</name>
    <name type="synonym">Psetta maxima</name>
    <dbReference type="NCBI Taxonomy" id="52904"/>
    <lineage>
        <taxon>Eukaryota</taxon>
        <taxon>Metazoa</taxon>
        <taxon>Chordata</taxon>
        <taxon>Craniata</taxon>
        <taxon>Vertebrata</taxon>
        <taxon>Euteleostomi</taxon>
        <taxon>Actinopterygii</taxon>
        <taxon>Neopterygii</taxon>
        <taxon>Teleostei</taxon>
        <taxon>Neoteleostei</taxon>
        <taxon>Acanthomorphata</taxon>
        <taxon>Carangaria</taxon>
        <taxon>Pleuronectiformes</taxon>
        <taxon>Pleuronectoidei</taxon>
        <taxon>Scophthalmidae</taxon>
        <taxon>Scophthalmus</taxon>
    </lineage>
</organism>
<evidence type="ECO:0000313" key="2">
    <source>
        <dbReference type="Proteomes" id="UP000246464"/>
    </source>
</evidence>
<keyword evidence="2" id="KW-1185">Reference proteome</keyword>
<dbReference type="AlphaFoldDB" id="A0A2U9CWG3"/>
<evidence type="ECO:0000313" key="1">
    <source>
        <dbReference type="EMBL" id="AWP20239.1"/>
    </source>
</evidence>
<sequence length="69" mass="7442">MGEVVPGELTDVSTCARQSPLSIRAQLVSNFYNHLGDTLSGEDQRVVECGKTEANVPMAEECEEQAAET</sequence>
<accession>A0A2U9CWG3</accession>
<gene>
    <name evidence="1" type="ORF">SMAX5B_000172</name>
</gene>
<name>A0A2U9CWG3_SCOMX</name>
<reference evidence="1 2" key="1">
    <citation type="submission" date="2017-12" db="EMBL/GenBank/DDBJ databases">
        <title>Integrating genomic resources of turbot (Scophthalmus maximus) in depth evaluation of genetic and physical mapping variation across individuals.</title>
        <authorList>
            <person name="Martinez P."/>
        </authorList>
    </citation>
    <scope>NUCLEOTIDE SEQUENCE [LARGE SCALE GENOMIC DNA]</scope>
</reference>
<protein>
    <submittedName>
        <fullName evidence="1">Uncharacterized protein</fullName>
    </submittedName>
</protein>
<dbReference type="Proteomes" id="UP000246464">
    <property type="component" value="Chromosome 20"/>
</dbReference>
<dbReference type="EMBL" id="CP026262">
    <property type="protein sequence ID" value="AWP20239.1"/>
    <property type="molecule type" value="Genomic_DNA"/>
</dbReference>